<dbReference type="SUPFAM" id="SSF53649">
    <property type="entry name" value="Alkaline phosphatase-like"/>
    <property type="match status" value="1"/>
</dbReference>
<dbReference type="RefSeq" id="WP_377564322.1">
    <property type="nucleotide sequence ID" value="NZ_JBHTJZ010000012.1"/>
</dbReference>
<dbReference type="InterPro" id="IPR013783">
    <property type="entry name" value="Ig-like_fold"/>
</dbReference>
<sequence length="537" mass="59029">MSRQPFAQPGSRLVLYVNWDGFAYEWYRLVNTSYGGTPHINALLQDGVLFTNASTGVPAITGAMQQCLASGAWPVDTGNCYRYYHAENNVVMQFARENKLENIVEAAVRHKVRVAGVNAWYFENRGLFEGNEQQPYLRTESMPSNFGQRVDELIKVIHGEPVRMGDKHIIFDDIPQFLSIYADDIDTVAHNGRVTYDGLKVAGNIQEWYDNIAQTIMRMDQDLGRLVAALRRTGRYEHSSIVLTTDHGMIHYGAHSKEQHHEAEPGALTSLYDMTACIANVGLRHIGRKFAIEILPAGGMQAKSDTDIVIVPIMLQAQITFLHPACHPAIPDIIEQIKSKWYYGTHLTSDQLMKAGLPSTYADLVISSCPPYHFIPDPHGCYAVGGNHASLDPQVKHIFTMLSGANIAKGVVCDKPISIIDIAPTLARLLGFEGPQHATGTALDDGLQNHMQGPQLTITTTEDTIYTTVATVSGKASSGATITINGEHKGDVDESGSFAYTINCAAGVNRVLIEAAYGGRTSRRTIYMTVKDEMQST</sequence>
<dbReference type="Gene3D" id="2.60.40.10">
    <property type="entry name" value="Immunoglobulins"/>
    <property type="match status" value="1"/>
</dbReference>
<dbReference type="InterPro" id="IPR017850">
    <property type="entry name" value="Alkaline_phosphatase_core_sf"/>
</dbReference>
<dbReference type="PANTHER" id="PTHR10151:SF120">
    <property type="entry name" value="BIS(5'-ADENOSYL)-TRIPHOSPHATASE"/>
    <property type="match status" value="1"/>
</dbReference>
<proteinExistence type="predicted"/>
<name>A0ABW3HRG5_9BACL</name>
<evidence type="ECO:0000313" key="2">
    <source>
        <dbReference type="Proteomes" id="UP001596989"/>
    </source>
</evidence>
<organism evidence="1 2">
    <name type="scientific">Paenibacillus chungangensis</name>
    <dbReference type="NCBI Taxonomy" id="696535"/>
    <lineage>
        <taxon>Bacteria</taxon>
        <taxon>Bacillati</taxon>
        <taxon>Bacillota</taxon>
        <taxon>Bacilli</taxon>
        <taxon>Bacillales</taxon>
        <taxon>Paenibacillaceae</taxon>
        <taxon>Paenibacillus</taxon>
    </lineage>
</organism>
<reference evidence="2" key="1">
    <citation type="journal article" date="2019" name="Int. J. Syst. Evol. Microbiol.">
        <title>The Global Catalogue of Microorganisms (GCM) 10K type strain sequencing project: providing services to taxonomists for standard genome sequencing and annotation.</title>
        <authorList>
            <consortium name="The Broad Institute Genomics Platform"/>
            <consortium name="The Broad Institute Genome Sequencing Center for Infectious Disease"/>
            <person name="Wu L."/>
            <person name="Ma J."/>
        </authorList>
    </citation>
    <scope>NUCLEOTIDE SEQUENCE [LARGE SCALE GENOMIC DNA]</scope>
    <source>
        <strain evidence="2">CCUG 59129</strain>
    </source>
</reference>
<evidence type="ECO:0000313" key="1">
    <source>
        <dbReference type="EMBL" id="MFD0960004.1"/>
    </source>
</evidence>
<dbReference type="InterPro" id="IPR002591">
    <property type="entry name" value="Phosphodiest/P_Trfase"/>
</dbReference>
<dbReference type="Proteomes" id="UP001596989">
    <property type="component" value="Unassembled WGS sequence"/>
</dbReference>
<dbReference type="PANTHER" id="PTHR10151">
    <property type="entry name" value="ECTONUCLEOTIDE PYROPHOSPHATASE/PHOSPHODIESTERASE"/>
    <property type="match status" value="1"/>
</dbReference>
<dbReference type="Pfam" id="PF01663">
    <property type="entry name" value="Phosphodiest"/>
    <property type="match status" value="1"/>
</dbReference>
<keyword evidence="2" id="KW-1185">Reference proteome</keyword>
<comment type="caution">
    <text evidence="1">The sequence shown here is derived from an EMBL/GenBank/DDBJ whole genome shotgun (WGS) entry which is preliminary data.</text>
</comment>
<accession>A0ABW3HRG5</accession>
<dbReference type="Gene3D" id="3.40.720.10">
    <property type="entry name" value="Alkaline Phosphatase, subunit A"/>
    <property type="match status" value="1"/>
</dbReference>
<gene>
    <name evidence="1" type="ORF">ACFQ2I_11420</name>
</gene>
<protein>
    <submittedName>
        <fullName evidence="1">Alkaline phosphatase family protein</fullName>
    </submittedName>
</protein>
<dbReference type="EMBL" id="JBHTJZ010000012">
    <property type="protein sequence ID" value="MFD0960004.1"/>
    <property type="molecule type" value="Genomic_DNA"/>
</dbReference>